<name>A0A7I7UTM9_MYCPV</name>
<keyword evidence="2" id="KW-1185">Reference proteome</keyword>
<evidence type="ECO:0000313" key="2">
    <source>
        <dbReference type="Proteomes" id="UP000467252"/>
    </source>
</evidence>
<reference evidence="1 2" key="1">
    <citation type="journal article" date="2019" name="Emerg. Microbes Infect.">
        <title>Comprehensive subspecies identification of 175 nontuberculous mycobacteria species based on 7547 genomic profiles.</title>
        <authorList>
            <person name="Matsumoto Y."/>
            <person name="Kinjo T."/>
            <person name="Motooka D."/>
            <person name="Nabeya D."/>
            <person name="Jung N."/>
            <person name="Uechi K."/>
            <person name="Horii T."/>
            <person name="Iida T."/>
            <person name="Fujita J."/>
            <person name="Nakamura S."/>
        </authorList>
    </citation>
    <scope>NUCLEOTIDE SEQUENCE [LARGE SCALE GENOMIC DNA]</scope>
    <source>
        <strain evidence="1 2">JCM 6370</strain>
    </source>
</reference>
<dbReference type="Proteomes" id="UP000467252">
    <property type="component" value="Chromosome"/>
</dbReference>
<sequence length="69" mass="7455">MSPSEHYAEADRLLAEVAGKEPIAPIVQAKVALAAAHAALAQCHSWIVDDEYDGCYPVVETRYATGDRL</sequence>
<gene>
    <name evidence="1" type="ORF">MPUL_53710</name>
</gene>
<evidence type="ECO:0000313" key="1">
    <source>
        <dbReference type="EMBL" id="BBY84213.1"/>
    </source>
</evidence>
<protein>
    <submittedName>
        <fullName evidence="1">Uncharacterized protein</fullName>
    </submittedName>
</protein>
<dbReference type="EMBL" id="AP022599">
    <property type="protein sequence ID" value="BBY84213.1"/>
    <property type="molecule type" value="Genomic_DNA"/>
</dbReference>
<proteinExistence type="predicted"/>
<dbReference type="AlphaFoldDB" id="A0A7I7UTM9"/>
<accession>A0A7I7UTM9</accession>
<organism evidence="1 2">
    <name type="scientific">Mycolicibacterium pulveris</name>
    <name type="common">Mycobacterium pulveris</name>
    <dbReference type="NCBI Taxonomy" id="36813"/>
    <lineage>
        <taxon>Bacteria</taxon>
        <taxon>Bacillati</taxon>
        <taxon>Actinomycetota</taxon>
        <taxon>Actinomycetes</taxon>
        <taxon>Mycobacteriales</taxon>
        <taxon>Mycobacteriaceae</taxon>
        <taxon>Mycolicibacterium</taxon>
    </lineage>
</organism>